<gene>
    <name evidence="4" type="ORF">DOO78_22700</name>
</gene>
<evidence type="ECO:0000256" key="1">
    <source>
        <dbReference type="ARBA" id="ARBA00009387"/>
    </source>
</evidence>
<keyword evidence="5" id="KW-1185">Reference proteome</keyword>
<evidence type="ECO:0000313" key="5">
    <source>
        <dbReference type="Proteomes" id="UP000249065"/>
    </source>
</evidence>
<protein>
    <recommendedName>
        <fullName evidence="3">Transglycosylase SLT domain-containing protein</fullName>
    </recommendedName>
</protein>
<reference evidence="5" key="1">
    <citation type="submission" date="2018-06" db="EMBL/GenBank/DDBJ databases">
        <authorList>
            <person name="Khan S.A."/>
        </authorList>
    </citation>
    <scope>NUCLEOTIDE SEQUENCE [LARGE SCALE GENOMIC DNA]</scope>
    <source>
        <strain evidence="5">DB-1506</strain>
    </source>
</reference>
<feature type="region of interest" description="Disordered" evidence="2">
    <location>
        <begin position="163"/>
        <end position="191"/>
    </location>
</feature>
<dbReference type="SUPFAM" id="SSF53955">
    <property type="entry name" value="Lysozyme-like"/>
    <property type="match status" value="1"/>
</dbReference>
<organism evidence="4 5">
    <name type="scientific">Roseicella frigidaeris</name>
    <dbReference type="NCBI Taxonomy" id="2230885"/>
    <lineage>
        <taxon>Bacteria</taxon>
        <taxon>Pseudomonadati</taxon>
        <taxon>Pseudomonadota</taxon>
        <taxon>Alphaproteobacteria</taxon>
        <taxon>Acetobacterales</taxon>
        <taxon>Roseomonadaceae</taxon>
        <taxon>Roseicella</taxon>
    </lineage>
</organism>
<dbReference type="Gene3D" id="1.10.530.10">
    <property type="match status" value="1"/>
</dbReference>
<accession>A0A327M1N8</accession>
<dbReference type="Proteomes" id="UP000249065">
    <property type="component" value="Unassembled WGS sequence"/>
</dbReference>
<evidence type="ECO:0000259" key="3">
    <source>
        <dbReference type="Pfam" id="PF01464"/>
    </source>
</evidence>
<comment type="similarity">
    <text evidence="1">Belongs to the virb1 family.</text>
</comment>
<dbReference type="InterPro" id="IPR023346">
    <property type="entry name" value="Lysozyme-like_dom_sf"/>
</dbReference>
<evidence type="ECO:0000256" key="2">
    <source>
        <dbReference type="SAM" id="MobiDB-lite"/>
    </source>
</evidence>
<sequence>MTGCEALAGLALFLCVARDPRCLPEEHRRLLPELAAVAERESGFRPFAIRDEATGESLFPTTRAEAVAVAAARDAAGSTLGLGWFQITHRANWRRHGLTVETALDPCENMRAGAAHLAGNLRDAAFQLYNSGRVGGAPGYAAAVARRVGQHAAALAAGPDGLAGASQAPVPPPLLPDLGRGRPGRDLVTGR</sequence>
<dbReference type="RefSeq" id="WP_111472176.1">
    <property type="nucleotide sequence ID" value="NZ_QLIX01000027.1"/>
</dbReference>
<comment type="caution">
    <text evidence="4">The sequence shown here is derived from an EMBL/GenBank/DDBJ whole genome shotgun (WGS) entry which is preliminary data.</text>
</comment>
<dbReference type="Pfam" id="PF01464">
    <property type="entry name" value="SLT"/>
    <property type="match status" value="1"/>
</dbReference>
<dbReference type="OrthoDB" id="8277605at2"/>
<dbReference type="InterPro" id="IPR008258">
    <property type="entry name" value="Transglycosylase_SLT_dom_1"/>
</dbReference>
<dbReference type="EMBL" id="QLIX01000027">
    <property type="protein sequence ID" value="RAI56053.1"/>
    <property type="molecule type" value="Genomic_DNA"/>
</dbReference>
<evidence type="ECO:0000313" key="4">
    <source>
        <dbReference type="EMBL" id="RAI56053.1"/>
    </source>
</evidence>
<name>A0A327M1N8_9PROT</name>
<feature type="domain" description="Transglycosylase SLT" evidence="3">
    <location>
        <begin position="32"/>
        <end position="122"/>
    </location>
</feature>
<proteinExistence type="inferred from homology"/>
<dbReference type="AlphaFoldDB" id="A0A327M1N8"/>